<keyword evidence="8" id="KW-1185">Reference proteome</keyword>
<reference evidence="7" key="1">
    <citation type="journal article" date="2020" name="Cell">
        <title>Large-Scale Comparative Analyses of Tick Genomes Elucidate Their Genetic Diversity and Vector Capacities.</title>
        <authorList>
            <consortium name="Tick Genome and Microbiome Consortium (TIGMIC)"/>
            <person name="Jia N."/>
            <person name="Wang J."/>
            <person name="Shi W."/>
            <person name="Du L."/>
            <person name="Sun Y."/>
            <person name="Zhan W."/>
            <person name="Jiang J.F."/>
            <person name="Wang Q."/>
            <person name="Zhang B."/>
            <person name="Ji P."/>
            <person name="Bell-Sakyi L."/>
            <person name="Cui X.M."/>
            <person name="Yuan T.T."/>
            <person name="Jiang B.G."/>
            <person name="Yang W.F."/>
            <person name="Lam T.T."/>
            <person name="Chang Q.C."/>
            <person name="Ding S.J."/>
            <person name="Wang X.J."/>
            <person name="Zhu J.G."/>
            <person name="Ruan X.D."/>
            <person name="Zhao L."/>
            <person name="Wei J.T."/>
            <person name="Ye R.Z."/>
            <person name="Que T.C."/>
            <person name="Du C.H."/>
            <person name="Zhou Y.H."/>
            <person name="Cheng J.X."/>
            <person name="Dai P.F."/>
            <person name="Guo W.B."/>
            <person name="Han X.H."/>
            <person name="Huang E.J."/>
            <person name="Li L.F."/>
            <person name="Wei W."/>
            <person name="Gao Y.C."/>
            <person name="Liu J.Z."/>
            <person name="Shao H.Z."/>
            <person name="Wang X."/>
            <person name="Wang C.C."/>
            <person name="Yang T.C."/>
            <person name="Huo Q.B."/>
            <person name="Li W."/>
            <person name="Chen H.Y."/>
            <person name="Chen S.E."/>
            <person name="Zhou L.G."/>
            <person name="Ni X.B."/>
            <person name="Tian J.H."/>
            <person name="Sheng Y."/>
            <person name="Liu T."/>
            <person name="Pan Y.S."/>
            <person name="Xia L.Y."/>
            <person name="Li J."/>
            <person name="Zhao F."/>
            <person name="Cao W.C."/>
        </authorList>
    </citation>
    <scope>NUCLEOTIDE SEQUENCE</scope>
    <source>
        <strain evidence="7">Rsan-2018</strain>
    </source>
</reference>
<dbReference type="AlphaFoldDB" id="A0A9D4PSF5"/>
<comment type="caution">
    <text evidence="7">The sequence shown here is derived from an EMBL/GenBank/DDBJ whole genome shotgun (WGS) entry which is preliminary data.</text>
</comment>
<evidence type="ECO:0000256" key="2">
    <source>
        <dbReference type="ARBA" id="ARBA00022980"/>
    </source>
</evidence>
<evidence type="ECO:0000256" key="3">
    <source>
        <dbReference type="ARBA" id="ARBA00023274"/>
    </source>
</evidence>
<protein>
    <recommendedName>
        <fullName evidence="4">Small ribosomal subunit protein eS25</fullName>
    </recommendedName>
    <alternativeName>
        <fullName evidence="5">40S ribosomal protein S25</fullName>
    </alternativeName>
</protein>
<feature type="compositionally biased region" description="Basic and acidic residues" evidence="6">
    <location>
        <begin position="1"/>
        <end position="22"/>
    </location>
</feature>
<dbReference type="Proteomes" id="UP000821837">
    <property type="component" value="Chromosome 5"/>
</dbReference>
<proteinExistence type="inferred from homology"/>
<gene>
    <name evidence="7" type="ORF">HPB52_021441</name>
</gene>
<evidence type="ECO:0000256" key="1">
    <source>
        <dbReference type="ARBA" id="ARBA00009106"/>
    </source>
</evidence>
<evidence type="ECO:0000256" key="6">
    <source>
        <dbReference type="SAM" id="MobiDB-lite"/>
    </source>
</evidence>
<dbReference type="InterPro" id="IPR004977">
    <property type="entry name" value="Ribosomal_eS25"/>
</dbReference>
<comment type="similarity">
    <text evidence="1">Belongs to the eukaryotic ribosomal protein eS25 family.</text>
</comment>
<dbReference type="GO" id="GO:0005840">
    <property type="term" value="C:ribosome"/>
    <property type="evidence" value="ECO:0007669"/>
    <property type="project" value="UniProtKB-KW"/>
</dbReference>
<keyword evidence="2" id="KW-0689">Ribosomal protein</keyword>
<evidence type="ECO:0000256" key="5">
    <source>
        <dbReference type="ARBA" id="ARBA00035460"/>
    </source>
</evidence>
<dbReference type="GO" id="GO:1990904">
    <property type="term" value="C:ribonucleoprotein complex"/>
    <property type="evidence" value="ECO:0007669"/>
    <property type="project" value="UniProtKB-KW"/>
</dbReference>
<keyword evidence="3" id="KW-0687">Ribonucleoprotein</keyword>
<accession>A0A9D4PSF5</accession>
<sequence length="192" mass="21211">MPPKQDSKKKTDTKGTAKKKEGSSGGKAKKKKWSKGKVRDKLNNLVLFDKATYDKLLKEVPSYKLITPSVVSERLKVRGSLARKALEELLQKGEFTFGTDDGFFGRCRYVESVLAVIVSAEEAAQQVCRIQRLCAHQNIGFANSRLSSTRSSLSSFTTPVTTCASALTYVQKVSQSGTTLVSRRASHDAWSW</sequence>
<feature type="compositionally biased region" description="Basic residues" evidence="6">
    <location>
        <begin position="27"/>
        <end position="36"/>
    </location>
</feature>
<evidence type="ECO:0000313" key="7">
    <source>
        <dbReference type="EMBL" id="KAH7952302.1"/>
    </source>
</evidence>
<dbReference type="FunFam" id="3.30.63.20:FF:000001">
    <property type="entry name" value="40S ribosomal protein S25"/>
    <property type="match status" value="1"/>
</dbReference>
<dbReference type="Pfam" id="PF03297">
    <property type="entry name" value="Ribosomal_S25"/>
    <property type="match status" value="1"/>
</dbReference>
<dbReference type="EMBL" id="JABSTV010001251">
    <property type="protein sequence ID" value="KAH7952302.1"/>
    <property type="molecule type" value="Genomic_DNA"/>
</dbReference>
<dbReference type="VEuPathDB" id="VectorBase:RSAN_037933"/>
<name>A0A9D4PSF5_RHISA</name>
<evidence type="ECO:0000313" key="8">
    <source>
        <dbReference type="Proteomes" id="UP000821837"/>
    </source>
</evidence>
<evidence type="ECO:0000256" key="4">
    <source>
        <dbReference type="ARBA" id="ARBA00035148"/>
    </source>
</evidence>
<dbReference type="Gene3D" id="3.30.63.20">
    <property type="match status" value="1"/>
</dbReference>
<organism evidence="7 8">
    <name type="scientific">Rhipicephalus sanguineus</name>
    <name type="common">Brown dog tick</name>
    <name type="synonym">Ixodes sanguineus</name>
    <dbReference type="NCBI Taxonomy" id="34632"/>
    <lineage>
        <taxon>Eukaryota</taxon>
        <taxon>Metazoa</taxon>
        <taxon>Ecdysozoa</taxon>
        <taxon>Arthropoda</taxon>
        <taxon>Chelicerata</taxon>
        <taxon>Arachnida</taxon>
        <taxon>Acari</taxon>
        <taxon>Parasitiformes</taxon>
        <taxon>Ixodida</taxon>
        <taxon>Ixodoidea</taxon>
        <taxon>Ixodidae</taxon>
        <taxon>Rhipicephalinae</taxon>
        <taxon>Rhipicephalus</taxon>
        <taxon>Rhipicephalus</taxon>
    </lineage>
</organism>
<dbReference type="PANTHER" id="PTHR12850">
    <property type="entry name" value="40S RIBOSOMAL PROTEIN S25"/>
    <property type="match status" value="1"/>
</dbReference>
<feature type="region of interest" description="Disordered" evidence="6">
    <location>
        <begin position="1"/>
        <end position="36"/>
    </location>
</feature>
<reference evidence="7" key="2">
    <citation type="submission" date="2021-09" db="EMBL/GenBank/DDBJ databases">
        <authorList>
            <person name="Jia N."/>
            <person name="Wang J."/>
            <person name="Shi W."/>
            <person name="Du L."/>
            <person name="Sun Y."/>
            <person name="Zhan W."/>
            <person name="Jiang J."/>
            <person name="Wang Q."/>
            <person name="Zhang B."/>
            <person name="Ji P."/>
            <person name="Sakyi L.B."/>
            <person name="Cui X."/>
            <person name="Yuan T."/>
            <person name="Jiang B."/>
            <person name="Yang W."/>
            <person name="Lam T.T.-Y."/>
            <person name="Chang Q."/>
            <person name="Ding S."/>
            <person name="Wang X."/>
            <person name="Zhu J."/>
            <person name="Ruan X."/>
            <person name="Zhao L."/>
            <person name="Wei J."/>
            <person name="Que T."/>
            <person name="Du C."/>
            <person name="Cheng J."/>
            <person name="Dai P."/>
            <person name="Han X."/>
            <person name="Huang E."/>
            <person name="Gao Y."/>
            <person name="Liu J."/>
            <person name="Shao H."/>
            <person name="Ye R."/>
            <person name="Li L."/>
            <person name="Wei W."/>
            <person name="Wang X."/>
            <person name="Wang C."/>
            <person name="Huo Q."/>
            <person name="Li W."/>
            <person name="Guo W."/>
            <person name="Chen H."/>
            <person name="Chen S."/>
            <person name="Zhou L."/>
            <person name="Zhou L."/>
            <person name="Ni X."/>
            <person name="Tian J."/>
            <person name="Zhou Y."/>
            <person name="Sheng Y."/>
            <person name="Liu T."/>
            <person name="Pan Y."/>
            <person name="Xia L."/>
            <person name="Li J."/>
            <person name="Zhao F."/>
            <person name="Cao W."/>
        </authorList>
    </citation>
    <scope>NUCLEOTIDE SEQUENCE</scope>
    <source>
        <strain evidence="7">Rsan-2018</strain>
        <tissue evidence="7">Larvae</tissue>
    </source>
</reference>